<dbReference type="EMBL" id="CAESAQ020000043">
    <property type="protein sequence ID" value="CAB5497782.1"/>
    <property type="molecule type" value="Genomic_DNA"/>
</dbReference>
<comment type="caution">
    <text evidence="2">The sequence shown here is derived from an EMBL/GenBank/DDBJ whole genome shotgun (WGS) entry which is preliminary data.</text>
</comment>
<gene>
    <name evidence="2" type="ORF">THERMOS_731</name>
</gene>
<reference evidence="2 3" key="1">
    <citation type="submission" date="2020-05" db="EMBL/GenBank/DDBJ databases">
        <authorList>
            <person name="Petersen J."/>
            <person name="Sayavedra L."/>
        </authorList>
    </citation>
    <scope>NUCLEOTIDE SEQUENCE [LARGE SCALE GENOMIC DNA]</scope>
    <source>
        <strain evidence="2">B thermophilus SOXS</strain>
    </source>
</reference>
<proteinExistence type="predicted"/>
<dbReference type="Proteomes" id="UP000643672">
    <property type="component" value="Unassembled WGS sequence"/>
</dbReference>
<feature type="region of interest" description="Disordered" evidence="1">
    <location>
        <begin position="1"/>
        <end position="20"/>
    </location>
</feature>
<evidence type="ECO:0000313" key="3">
    <source>
        <dbReference type="Proteomes" id="UP000643672"/>
    </source>
</evidence>
<sequence length="66" mass="7591">MSQKNQSSNKAKHKKPSSNLTKKLLLSLKGQHTIQTQTVLLSMERSKSMKVVTQFSVQRSEERWFG</sequence>
<evidence type="ECO:0000256" key="1">
    <source>
        <dbReference type="SAM" id="MobiDB-lite"/>
    </source>
</evidence>
<accession>A0A8H9CFA7</accession>
<evidence type="ECO:0000313" key="2">
    <source>
        <dbReference type="EMBL" id="CAB5497782.1"/>
    </source>
</evidence>
<name>A0A8H9CFA7_9GAMM</name>
<protein>
    <submittedName>
        <fullName evidence="2">Uncharacterized protein</fullName>
    </submittedName>
</protein>
<organism evidence="2 3">
    <name type="scientific">Bathymodiolus thermophilus thioautotrophic gill symbiont</name>
    <dbReference type="NCBI Taxonomy" id="2360"/>
    <lineage>
        <taxon>Bacteria</taxon>
        <taxon>Pseudomonadati</taxon>
        <taxon>Pseudomonadota</taxon>
        <taxon>Gammaproteobacteria</taxon>
        <taxon>sulfur-oxidizing symbionts</taxon>
    </lineage>
</organism>
<dbReference type="AlphaFoldDB" id="A0A8H9CFA7"/>
<keyword evidence="3" id="KW-1185">Reference proteome</keyword>